<comment type="caution">
    <text evidence="3">The sequence shown here is derived from an EMBL/GenBank/DDBJ whole genome shotgun (WGS) entry which is preliminary data.</text>
</comment>
<keyword evidence="4" id="KW-1185">Reference proteome</keyword>
<dbReference type="EMBL" id="JACGCI010000022">
    <property type="protein sequence ID" value="KAF6757570.1"/>
    <property type="molecule type" value="Genomic_DNA"/>
</dbReference>
<feature type="region of interest" description="Disordered" evidence="1">
    <location>
        <begin position="208"/>
        <end position="352"/>
    </location>
</feature>
<feature type="compositionally biased region" description="Low complexity" evidence="1">
    <location>
        <begin position="261"/>
        <end position="274"/>
    </location>
</feature>
<dbReference type="Proteomes" id="UP000521943">
    <property type="component" value="Unassembled WGS sequence"/>
</dbReference>
<feature type="compositionally biased region" description="Acidic residues" evidence="1">
    <location>
        <begin position="242"/>
        <end position="260"/>
    </location>
</feature>
<gene>
    <name evidence="3" type="ORF">DFP72DRAFT_891537</name>
</gene>
<name>A0A8H6I2F7_9AGAR</name>
<proteinExistence type="predicted"/>
<feature type="signal peptide" evidence="2">
    <location>
        <begin position="1"/>
        <end position="23"/>
    </location>
</feature>
<feature type="compositionally biased region" description="Low complexity" evidence="1">
    <location>
        <begin position="214"/>
        <end position="232"/>
    </location>
</feature>
<protein>
    <submittedName>
        <fullName evidence="3">Uncharacterized protein</fullName>
    </submittedName>
</protein>
<organism evidence="3 4">
    <name type="scientific">Ephemerocybe angulata</name>
    <dbReference type="NCBI Taxonomy" id="980116"/>
    <lineage>
        <taxon>Eukaryota</taxon>
        <taxon>Fungi</taxon>
        <taxon>Dikarya</taxon>
        <taxon>Basidiomycota</taxon>
        <taxon>Agaricomycotina</taxon>
        <taxon>Agaricomycetes</taxon>
        <taxon>Agaricomycetidae</taxon>
        <taxon>Agaricales</taxon>
        <taxon>Agaricineae</taxon>
        <taxon>Psathyrellaceae</taxon>
        <taxon>Ephemerocybe</taxon>
    </lineage>
</organism>
<reference evidence="3 4" key="1">
    <citation type="submission" date="2020-07" db="EMBL/GenBank/DDBJ databases">
        <title>Comparative genomics of pyrophilous fungi reveals a link between fire events and developmental genes.</title>
        <authorList>
            <consortium name="DOE Joint Genome Institute"/>
            <person name="Steindorff A.S."/>
            <person name="Carver A."/>
            <person name="Calhoun S."/>
            <person name="Stillman K."/>
            <person name="Liu H."/>
            <person name="Lipzen A."/>
            <person name="Pangilinan J."/>
            <person name="Labutti K."/>
            <person name="Bruns T.D."/>
            <person name="Grigoriev I.V."/>
        </authorList>
    </citation>
    <scope>NUCLEOTIDE SEQUENCE [LARGE SCALE GENOMIC DNA]</scope>
    <source>
        <strain evidence="3 4">CBS 144469</strain>
    </source>
</reference>
<dbReference type="OrthoDB" id="10359633at2759"/>
<feature type="compositionally biased region" description="Basic and acidic residues" evidence="1">
    <location>
        <begin position="132"/>
        <end position="142"/>
    </location>
</feature>
<feature type="region of interest" description="Disordered" evidence="1">
    <location>
        <begin position="86"/>
        <end position="142"/>
    </location>
</feature>
<sequence length="433" mass="45898">MLSRTTLLALVCLSLYPGLFVQAHVRRQLAFVNSLFTPAVDPQAIASTSHSETVAFGISFPGNEVVNGDFAGDRGGFLMDIDSDGGSGVTVHDESDDVDNPLASFQPTNLDLSTSGSGQAAVSADPSSGVSQRREPPSAERRLLRKVKYAAPNDASNPMGQALPEKGAYSSATLTSRQAIKALYRKRQDSVDTSGVDGFGNTAEGRLDTLYSTVPPDSSVSAPPSRVDVSRPAYSRRQDEVTVIDDDLEDDEETLDDDVASDASPSETSTTAEPTPTPIDDARSFLSGRQLVNGRENPTSSVRLTKRQDEVTVIDDDLEDDEQTLDDDVASDASPSETSSTAEPTPTIDDARSFLIGRRLASGREKHSISSERLASRQDAISDNLAALAALTPSDEEISDAPALPIPGASSSSFSLADIVQPLGSPFSRRIFG</sequence>
<evidence type="ECO:0000256" key="2">
    <source>
        <dbReference type="SAM" id="SignalP"/>
    </source>
</evidence>
<feature type="chain" id="PRO_5034022083" evidence="2">
    <location>
        <begin position="24"/>
        <end position="433"/>
    </location>
</feature>
<feature type="compositionally biased region" description="Low complexity" evidence="1">
    <location>
        <begin position="333"/>
        <end position="347"/>
    </location>
</feature>
<accession>A0A8H6I2F7</accession>
<dbReference type="AlphaFoldDB" id="A0A8H6I2F7"/>
<keyword evidence="2" id="KW-0732">Signal</keyword>
<evidence type="ECO:0000313" key="4">
    <source>
        <dbReference type="Proteomes" id="UP000521943"/>
    </source>
</evidence>
<feature type="compositionally biased region" description="Polar residues" evidence="1">
    <location>
        <begin position="103"/>
        <end position="131"/>
    </location>
</feature>
<feature type="compositionally biased region" description="Acidic residues" evidence="1">
    <location>
        <begin position="312"/>
        <end position="330"/>
    </location>
</feature>
<evidence type="ECO:0000313" key="3">
    <source>
        <dbReference type="EMBL" id="KAF6757570.1"/>
    </source>
</evidence>
<evidence type="ECO:0000256" key="1">
    <source>
        <dbReference type="SAM" id="MobiDB-lite"/>
    </source>
</evidence>